<sequence>MNTSRKDMILKTIDDYTIESISNDSFTFENCNAQTIALDTNLDRANVSRILNQLFNEQALIKVKGRPTLYLSRKVVITQFHFKNVPQVISNPETIKDYFVFHTNADDVILKKGLTMIGSRKGESLHEIINHISPALYYNQTSTMPAPIIAIQGEVGSGKKYFAQKLFEYGIHNKYFSKKSKYQIIDHATLLNKSYDLESIINPNITSVIMIEVFHSFYENDIYQITNNILHLYSFHNKSKPSLIFLIDSKVQNFEYFKTLTPYYISYPNMSDRTPEEILSFILHFIQNTCDNIGYILRVSKDTLLPFACKHYPLNLYQLKNEVTYTVTKKVYTSGINSNYPVNINFDTISKELLFENNYDKSKELDFNNLIQQLLPPIIEFIPNQKCKAIDNLMRSDIITDLFITVENETLAQQAKYDVYNVRSKLTDSSSLYEHYTLIETLEPTFNKTKLKNDKQLLSFLYYQIDKMLTGTFSQEFTFENIEYIESDQSKKLATRIITLVEHRMSRQLSTTYRNYIRNYIYYSLESISVKSSVVLVLCHGERIAENFAQIQNFATESRLFYSFDYTNYYQNNDINLFINELSKILAYIDRGHGVLLVGDMPPLLNLNQKLVKKTNIPIFSIDAASLPLFVRISDTLKTHGSQFGSMMYTIMNDNKYIKSFLESTTLINKGTRQEDPYIKAFDHYFKHVNTLRTNEILYGALFNICKELSIPMNNDIIIHFLFHGNFMLERTITQELVNFKGLFDFIYDNEEIYTVIRKNIKEIISFSRLEIDEAEIAVLTEIINNFIKKMKIGV</sequence>
<comment type="caution">
    <text evidence="2">The sequence shown here is derived from an EMBL/GenBank/DDBJ whole genome shotgun (WGS) entry which is preliminary data.</text>
</comment>
<gene>
    <name evidence="2" type="ORF">J2S15_000383</name>
</gene>
<name>A0ABU0DYD6_9FIRM</name>
<evidence type="ECO:0000313" key="2">
    <source>
        <dbReference type="EMBL" id="MDQ0359652.1"/>
    </source>
</evidence>
<reference evidence="2 3" key="1">
    <citation type="submission" date="2023-07" db="EMBL/GenBank/DDBJ databases">
        <title>Genomic Encyclopedia of Type Strains, Phase IV (KMG-IV): sequencing the most valuable type-strain genomes for metagenomic binning, comparative biology and taxonomic classification.</title>
        <authorList>
            <person name="Goeker M."/>
        </authorList>
    </citation>
    <scope>NUCLEOTIDE SEQUENCE [LARGE SCALE GENOMIC DNA]</scope>
    <source>
        <strain evidence="2 3">DSM 16784</strain>
    </source>
</reference>
<protein>
    <submittedName>
        <fullName evidence="2">Transcriptional regulator with AAA-type ATPase domain/transcriptional regulatory protein LevR</fullName>
    </submittedName>
</protein>
<dbReference type="Proteomes" id="UP001230220">
    <property type="component" value="Unassembled WGS sequence"/>
</dbReference>
<dbReference type="RefSeq" id="WP_307404944.1">
    <property type="nucleotide sequence ID" value="NZ_JAUSUR010000001.1"/>
</dbReference>
<dbReference type="InterPro" id="IPR036634">
    <property type="entry name" value="PRD_sf"/>
</dbReference>
<dbReference type="EMBL" id="JAUSUR010000001">
    <property type="protein sequence ID" value="MDQ0359652.1"/>
    <property type="molecule type" value="Genomic_DNA"/>
</dbReference>
<dbReference type="SUPFAM" id="SSF63520">
    <property type="entry name" value="PTS-regulatory domain, PRD"/>
    <property type="match status" value="1"/>
</dbReference>
<feature type="domain" description="PRD" evidence="1">
    <location>
        <begin position="689"/>
        <end position="794"/>
    </location>
</feature>
<dbReference type="InterPro" id="IPR011608">
    <property type="entry name" value="PRD"/>
</dbReference>
<keyword evidence="3" id="KW-1185">Reference proteome</keyword>
<organism evidence="2 3">
    <name type="scientific">Breznakia pachnodae</name>
    <dbReference type="NCBI Taxonomy" id="265178"/>
    <lineage>
        <taxon>Bacteria</taxon>
        <taxon>Bacillati</taxon>
        <taxon>Bacillota</taxon>
        <taxon>Erysipelotrichia</taxon>
        <taxon>Erysipelotrichales</taxon>
        <taxon>Erysipelotrichaceae</taxon>
        <taxon>Breznakia</taxon>
    </lineage>
</organism>
<evidence type="ECO:0000259" key="1">
    <source>
        <dbReference type="PROSITE" id="PS51372"/>
    </source>
</evidence>
<dbReference type="Gene3D" id="3.40.50.510">
    <property type="entry name" value="Phosphotransferase system, mannose-type IIA component"/>
    <property type="match status" value="1"/>
</dbReference>
<dbReference type="PROSITE" id="PS51372">
    <property type="entry name" value="PRD_2"/>
    <property type="match status" value="1"/>
</dbReference>
<proteinExistence type="predicted"/>
<dbReference type="Pfam" id="PF00874">
    <property type="entry name" value="PRD"/>
    <property type="match status" value="1"/>
</dbReference>
<evidence type="ECO:0000313" key="3">
    <source>
        <dbReference type="Proteomes" id="UP001230220"/>
    </source>
</evidence>
<dbReference type="InterPro" id="IPR036662">
    <property type="entry name" value="PTS_EIIA_man-typ_sf"/>
</dbReference>
<accession>A0ABU0DYD6</accession>